<keyword evidence="1" id="KW-0808">Transferase</keyword>
<reference evidence="1" key="2">
    <citation type="journal article" date="2020" name="Nat. Commun.">
        <title>Large-scale genome sequencing of mycorrhizal fungi provides insights into the early evolution of symbiotic traits.</title>
        <authorList>
            <person name="Miyauchi S."/>
            <person name="Kiss E."/>
            <person name="Kuo A."/>
            <person name="Drula E."/>
            <person name="Kohler A."/>
            <person name="Sanchez-Garcia M."/>
            <person name="Morin E."/>
            <person name="Andreopoulos B."/>
            <person name="Barry K.W."/>
            <person name="Bonito G."/>
            <person name="Buee M."/>
            <person name="Carver A."/>
            <person name="Chen C."/>
            <person name="Cichocki N."/>
            <person name="Clum A."/>
            <person name="Culley D."/>
            <person name="Crous P.W."/>
            <person name="Fauchery L."/>
            <person name="Girlanda M."/>
            <person name="Hayes R.D."/>
            <person name="Keri Z."/>
            <person name="LaButti K."/>
            <person name="Lipzen A."/>
            <person name="Lombard V."/>
            <person name="Magnuson J."/>
            <person name="Maillard F."/>
            <person name="Murat C."/>
            <person name="Nolan M."/>
            <person name="Ohm R.A."/>
            <person name="Pangilinan J."/>
            <person name="Pereira M.F."/>
            <person name="Perotto S."/>
            <person name="Peter M."/>
            <person name="Pfister S."/>
            <person name="Riley R."/>
            <person name="Sitrit Y."/>
            <person name="Stielow J.B."/>
            <person name="Szollosi G."/>
            <person name="Zifcakova L."/>
            <person name="Stursova M."/>
            <person name="Spatafora J.W."/>
            <person name="Tedersoo L."/>
            <person name="Vaario L.M."/>
            <person name="Yamada A."/>
            <person name="Yan M."/>
            <person name="Wang P."/>
            <person name="Xu J."/>
            <person name="Bruns T."/>
            <person name="Baldrian P."/>
            <person name="Vilgalys R."/>
            <person name="Dunand C."/>
            <person name="Henrissat B."/>
            <person name="Grigoriev I.V."/>
            <person name="Hibbett D."/>
            <person name="Nagy L.G."/>
            <person name="Martin F.M."/>
        </authorList>
    </citation>
    <scope>NUCLEOTIDE SEQUENCE</scope>
    <source>
        <strain evidence="1">P2</strain>
    </source>
</reference>
<reference evidence="1" key="1">
    <citation type="submission" date="2019-10" db="EMBL/GenBank/DDBJ databases">
        <authorList>
            <consortium name="DOE Joint Genome Institute"/>
            <person name="Kuo A."/>
            <person name="Miyauchi S."/>
            <person name="Kiss E."/>
            <person name="Drula E."/>
            <person name="Kohler A."/>
            <person name="Sanchez-Garcia M."/>
            <person name="Andreopoulos B."/>
            <person name="Barry K.W."/>
            <person name="Bonito G."/>
            <person name="Buee M."/>
            <person name="Carver A."/>
            <person name="Chen C."/>
            <person name="Cichocki N."/>
            <person name="Clum A."/>
            <person name="Culley D."/>
            <person name="Crous P.W."/>
            <person name="Fauchery L."/>
            <person name="Girlanda M."/>
            <person name="Hayes R."/>
            <person name="Keri Z."/>
            <person name="Labutti K."/>
            <person name="Lipzen A."/>
            <person name="Lombard V."/>
            <person name="Magnuson J."/>
            <person name="Maillard F."/>
            <person name="Morin E."/>
            <person name="Murat C."/>
            <person name="Nolan M."/>
            <person name="Ohm R."/>
            <person name="Pangilinan J."/>
            <person name="Pereira M."/>
            <person name="Perotto S."/>
            <person name="Peter M."/>
            <person name="Riley R."/>
            <person name="Sitrit Y."/>
            <person name="Stielow B."/>
            <person name="Szollosi G."/>
            <person name="Zifcakova L."/>
            <person name="Stursova M."/>
            <person name="Spatafora J.W."/>
            <person name="Tedersoo L."/>
            <person name="Vaario L.-M."/>
            <person name="Yamada A."/>
            <person name="Yan M."/>
            <person name="Wang P."/>
            <person name="Xu J."/>
            <person name="Bruns T."/>
            <person name="Baldrian P."/>
            <person name="Vilgalys R."/>
            <person name="Henrissat B."/>
            <person name="Grigoriev I.V."/>
            <person name="Hibbett D."/>
            <person name="Nagy L.G."/>
            <person name="Martin F.M."/>
        </authorList>
    </citation>
    <scope>NUCLEOTIDE SEQUENCE</scope>
    <source>
        <strain evidence="1">P2</strain>
    </source>
</reference>
<evidence type="ECO:0000313" key="1">
    <source>
        <dbReference type="EMBL" id="KAF9649888.1"/>
    </source>
</evidence>
<organism evidence="1 2">
    <name type="scientific">Thelephora ganbajun</name>
    <name type="common">Ganba fungus</name>
    <dbReference type="NCBI Taxonomy" id="370292"/>
    <lineage>
        <taxon>Eukaryota</taxon>
        <taxon>Fungi</taxon>
        <taxon>Dikarya</taxon>
        <taxon>Basidiomycota</taxon>
        <taxon>Agaricomycotina</taxon>
        <taxon>Agaricomycetes</taxon>
        <taxon>Thelephorales</taxon>
        <taxon>Thelephoraceae</taxon>
        <taxon>Thelephora</taxon>
    </lineage>
</organism>
<dbReference type="EMBL" id="MU117992">
    <property type="protein sequence ID" value="KAF9649888.1"/>
    <property type="molecule type" value="Genomic_DNA"/>
</dbReference>
<gene>
    <name evidence="1" type="ORF">BDM02DRAFT_3113154</name>
</gene>
<sequence length="390" mass="44341">MQREDYASYHPSSSHGRRRFGRNRSRIVTAAVLFAGLVVGVVAGRWSVNDINKFVEADPPTPSKDPHTTVLDEFEGINLVSPARSLDSYASPTNHDEKAIITSLYTDAYGVAVSTLGYSISKTSISARKIVIYLPEKVSNYTLCRVKSAGWELLPVKYVPPPDGGKGVFWRFLDQYTKLRIWTLDQAPISLKSIVYLDADTLVKRNFDELFDIPFVFSASTDVYLDDRGFTIGFNAGVLAIKPDSNVFDDMLTKIYRNDYKHNEAEQGFLNLYFGQQVVRLPHVYNGNLAIKSKSRKYWDAIQDQMRIVHFTLTKPFDVSPKCGGEDGACTVEEVWDTKRHKDFMETAKVDRNGDYKEEIEWWETVYNEMMESVKTDHCSLTNDNDNLSL</sequence>
<evidence type="ECO:0000313" key="2">
    <source>
        <dbReference type="Proteomes" id="UP000886501"/>
    </source>
</evidence>
<accession>A0ACB6ZKG0</accession>
<dbReference type="Proteomes" id="UP000886501">
    <property type="component" value="Unassembled WGS sequence"/>
</dbReference>
<protein>
    <submittedName>
        <fullName evidence="1">Nucleotide-diphospho-sugar transferase</fullName>
    </submittedName>
</protein>
<comment type="caution">
    <text evidence="1">The sequence shown here is derived from an EMBL/GenBank/DDBJ whole genome shotgun (WGS) entry which is preliminary data.</text>
</comment>
<name>A0ACB6ZKG0_THEGA</name>
<proteinExistence type="predicted"/>
<keyword evidence="2" id="KW-1185">Reference proteome</keyword>